<dbReference type="PROSITE" id="PS00062">
    <property type="entry name" value="ALDOKETO_REDUCTASE_2"/>
    <property type="match status" value="1"/>
</dbReference>
<dbReference type="InterPro" id="IPR018170">
    <property type="entry name" value="Aldo/ket_reductase_CS"/>
</dbReference>
<dbReference type="VEuPathDB" id="FungiDB:PEXP_013870"/>
<organism evidence="11 12">
    <name type="scientific">Penicillium expansum</name>
    <name type="common">Blue mold rot fungus</name>
    <dbReference type="NCBI Taxonomy" id="27334"/>
    <lineage>
        <taxon>Eukaryota</taxon>
        <taxon>Fungi</taxon>
        <taxon>Dikarya</taxon>
        <taxon>Ascomycota</taxon>
        <taxon>Pezizomycotina</taxon>
        <taxon>Eurotiomycetes</taxon>
        <taxon>Eurotiomycetidae</taxon>
        <taxon>Eurotiales</taxon>
        <taxon>Aspergillaceae</taxon>
        <taxon>Penicillium</taxon>
    </lineage>
</organism>
<dbReference type="GO" id="GO:0042732">
    <property type="term" value="P:D-xylose metabolic process"/>
    <property type="evidence" value="ECO:0007669"/>
    <property type="project" value="UniProtKB-KW"/>
</dbReference>
<keyword evidence="12" id="KW-1185">Reference proteome</keyword>
<reference evidence="11 12" key="1">
    <citation type="journal article" date="2015" name="Mol. Plant Microbe Interact.">
        <title>Genome, transcriptome, and functional analyses of Penicillium expansum provide new insights into secondary metabolism and pathogenicity.</title>
        <authorList>
            <person name="Ballester A.R."/>
            <person name="Marcet-Houben M."/>
            <person name="Levin E."/>
            <person name="Sela N."/>
            <person name="Selma-Lazaro C."/>
            <person name="Carmona L."/>
            <person name="Wisniewski M."/>
            <person name="Droby S."/>
            <person name="Gonzalez-Candelas L."/>
            <person name="Gabaldon T."/>
        </authorList>
    </citation>
    <scope>NUCLEOTIDE SEQUENCE [LARGE SCALE GENOMIC DNA]</scope>
    <source>
        <strain evidence="11 12">MD-8</strain>
    </source>
</reference>
<sequence>MPTKFKLNTGAEIPAIGFGTWQDASEQEDAVAEAIKVGYRHIDTARAYCTEKAVGKGVKKSGIPRKDIFITTKLWNNKHHPDDVAPALQQSLDDLEMDYVDLFLMHWPVAWKRGEELFPMKDEKPIMENIDIIDTYKAMEQLLKTGKVKAIGVSNFDKSEMERLIKNTSVVPAVHQMECHPWLQQHDFTEWNRDKGIHVTHYSPFGNQNALYGEKAGPAKLLEEPVLAEIGEPYNKNSAQVALAWGVSQGHSVLPKSKTPLRIRANLGGDFKLSPEDMKKIGKINKKVRFNDSGGEFGRDFFDGLEGKSAHGFALVTPASRGLGFAIAQQLLTRTELPVIATARKNCDELQERLLSSKGIPKDAEQRLRILQVDVTDESTISAMADTIREKYPNTLLRLGLTIPGILHAEKSPSKIDAANALESFKVNTLGPMLLMKHLSQFVPLKSSPEFPTIESSSAINSQGPLWLPSHAIYAMMAARVGSISDNASGGWYSYRASKAAVFQLAKTFDLHLRAKSAQRAIAVALHPGTVHTEFTKDYWGTREMLEPADAADKLLEVLVGLSTEAKGGRGRCWDWMGKEILP</sequence>
<evidence type="ECO:0000256" key="8">
    <source>
        <dbReference type="ARBA" id="ARBA00047534"/>
    </source>
</evidence>
<evidence type="ECO:0000259" key="10">
    <source>
        <dbReference type="Pfam" id="PF00248"/>
    </source>
</evidence>
<dbReference type="SUPFAM" id="SSF51735">
    <property type="entry name" value="NAD(P)-binding Rossmann-fold domains"/>
    <property type="match status" value="1"/>
</dbReference>
<dbReference type="HOGENOM" id="CLU_467766_0_0_1"/>
<keyword evidence="4" id="KW-0119">Carbohydrate metabolism</keyword>
<comment type="catalytic activity">
    <reaction evidence="9">
        <text>xylitol + NAD(+) = D-xylose + NADH + H(+)</text>
        <dbReference type="Rhea" id="RHEA:27441"/>
        <dbReference type="ChEBI" id="CHEBI:15378"/>
        <dbReference type="ChEBI" id="CHEBI:17151"/>
        <dbReference type="ChEBI" id="CHEBI:53455"/>
        <dbReference type="ChEBI" id="CHEBI:57540"/>
        <dbReference type="ChEBI" id="CHEBI:57945"/>
        <dbReference type="EC" id="1.1.1.307"/>
    </reaction>
</comment>
<dbReference type="SUPFAM" id="SSF51430">
    <property type="entry name" value="NAD(P)-linked oxidoreductase"/>
    <property type="match status" value="1"/>
</dbReference>
<dbReference type="InterPro" id="IPR036812">
    <property type="entry name" value="NAD(P)_OxRdtase_dom_sf"/>
</dbReference>
<evidence type="ECO:0000256" key="4">
    <source>
        <dbReference type="ARBA" id="ARBA00022629"/>
    </source>
</evidence>
<dbReference type="PRINTS" id="PR00069">
    <property type="entry name" value="ALDKETRDTASE"/>
</dbReference>
<dbReference type="Pfam" id="PF00248">
    <property type="entry name" value="Aldo_ket_red"/>
    <property type="match status" value="1"/>
</dbReference>
<comment type="catalytic activity">
    <reaction evidence="8">
        <text>xylitol + NADP(+) = D-xylose + NADPH + H(+)</text>
        <dbReference type="Rhea" id="RHEA:27445"/>
        <dbReference type="ChEBI" id="CHEBI:15378"/>
        <dbReference type="ChEBI" id="CHEBI:17151"/>
        <dbReference type="ChEBI" id="CHEBI:53455"/>
        <dbReference type="ChEBI" id="CHEBI:57783"/>
        <dbReference type="ChEBI" id="CHEBI:58349"/>
        <dbReference type="EC" id="1.1.1.307"/>
    </reaction>
</comment>
<dbReference type="InterPro" id="IPR036291">
    <property type="entry name" value="NAD(P)-bd_dom_sf"/>
</dbReference>
<dbReference type="FunFam" id="3.20.20.100:FF:000007">
    <property type="entry name" value="NAD(P)H-dependent D-xylose reductase xyl1"/>
    <property type="match status" value="1"/>
</dbReference>
<dbReference type="InterPro" id="IPR023210">
    <property type="entry name" value="NADP_OxRdtase_dom"/>
</dbReference>
<dbReference type="Proteomes" id="UP000030143">
    <property type="component" value="Unassembled WGS sequence"/>
</dbReference>
<name>A0A0A2K2G9_PENEN</name>
<comment type="function">
    <text evidence="7">Catalyzes the initial reaction in the xylose utilization pathway by reducing D-xylose into xylitol. Xylose is a major component of hemicelluloses such as xylan. Most fungi utilize D-xylose via three enzymatic reactions, xylose reductase (XR), xylitol dehydrogenase (XDH), and xylulokinase, to form xylulose 5-phosphate, which enters pentose phosphate pathway.</text>
</comment>
<dbReference type="InterPro" id="IPR020471">
    <property type="entry name" value="AKR"/>
</dbReference>
<evidence type="ECO:0000256" key="5">
    <source>
        <dbReference type="ARBA" id="ARBA00023002"/>
    </source>
</evidence>
<comment type="caution">
    <text evidence="11">The sequence shown here is derived from an EMBL/GenBank/DDBJ whole genome shotgun (WGS) entry which is preliminary data.</text>
</comment>
<evidence type="ECO:0000256" key="2">
    <source>
        <dbReference type="ARBA" id="ARBA00007905"/>
    </source>
</evidence>
<keyword evidence="6" id="KW-0520">NAD</keyword>
<evidence type="ECO:0000313" key="11">
    <source>
        <dbReference type="EMBL" id="KGO54438.1"/>
    </source>
</evidence>
<dbReference type="GO" id="GO:0016491">
    <property type="term" value="F:oxidoreductase activity"/>
    <property type="evidence" value="ECO:0007669"/>
    <property type="project" value="UniProtKB-KW"/>
</dbReference>
<accession>A0A0A2K2G9</accession>
<dbReference type="PROSITE" id="PS00798">
    <property type="entry name" value="ALDOKETO_REDUCTASE_1"/>
    <property type="match status" value="1"/>
</dbReference>
<keyword evidence="5" id="KW-0560">Oxidoreductase</keyword>
<dbReference type="Gene3D" id="3.40.50.720">
    <property type="entry name" value="NAD(P)-binding Rossmann-like Domain"/>
    <property type="match status" value="1"/>
</dbReference>
<feature type="domain" description="NADP-dependent oxidoreductase" evidence="10">
    <location>
        <begin position="16"/>
        <end position="285"/>
    </location>
</feature>
<evidence type="ECO:0000256" key="3">
    <source>
        <dbReference type="ARBA" id="ARBA00012845"/>
    </source>
</evidence>
<dbReference type="Pfam" id="PF00106">
    <property type="entry name" value="adh_short"/>
    <property type="match status" value="1"/>
</dbReference>
<dbReference type="Gene3D" id="3.20.20.100">
    <property type="entry name" value="NADP-dependent oxidoreductase domain"/>
    <property type="match status" value="1"/>
</dbReference>
<evidence type="ECO:0000313" key="12">
    <source>
        <dbReference type="Proteomes" id="UP000030143"/>
    </source>
</evidence>
<dbReference type="GeneID" id="27675909"/>
<dbReference type="PANTHER" id="PTHR11732">
    <property type="entry name" value="ALDO/KETO REDUCTASE"/>
    <property type="match status" value="1"/>
</dbReference>
<dbReference type="RefSeq" id="XP_016596878.1">
    <property type="nucleotide sequence ID" value="XM_016740490.1"/>
</dbReference>
<evidence type="ECO:0000256" key="9">
    <source>
        <dbReference type="ARBA" id="ARBA00049485"/>
    </source>
</evidence>
<evidence type="ECO:0000256" key="7">
    <source>
        <dbReference type="ARBA" id="ARBA00025065"/>
    </source>
</evidence>
<evidence type="ECO:0000256" key="1">
    <source>
        <dbReference type="ARBA" id="ARBA00004722"/>
    </source>
</evidence>
<dbReference type="CDD" id="cd19071">
    <property type="entry name" value="AKR_AKR1-5-like"/>
    <property type="match status" value="1"/>
</dbReference>
<evidence type="ECO:0000256" key="6">
    <source>
        <dbReference type="ARBA" id="ARBA00023027"/>
    </source>
</evidence>
<dbReference type="InterPro" id="IPR002347">
    <property type="entry name" value="SDR_fam"/>
</dbReference>
<gene>
    <name evidence="11" type="ORF">PEX2_032150</name>
</gene>
<dbReference type="EMBL" id="JQFZ01000226">
    <property type="protein sequence ID" value="KGO54438.1"/>
    <property type="molecule type" value="Genomic_DNA"/>
</dbReference>
<dbReference type="AlphaFoldDB" id="A0A0A2K2G9"/>
<keyword evidence="4" id="KW-0859">Xylose metabolism</keyword>
<proteinExistence type="inferred from homology"/>
<dbReference type="STRING" id="27334.A0A0A2K2G9"/>
<comment type="pathway">
    <text evidence="1">Carbohydrate metabolism; D-xylose degradation.</text>
</comment>
<comment type="similarity">
    <text evidence="2">Belongs to the aldo/keto reductase family.</text>
</comment>
<dbReference type="EC" id="1.1.1.307" evidence="3"/>
<protein>
    <recommendedName>
        <fullName evidence="3">D-xylose reductase [NAD(P)H]</fullName>
        <ecNumber evidence="3">1.1.1.307</ecNumber>
    </recommendedName>
</protein>